<evidence type="ECO:0000256" key="5">
    <source>
        <dbReference type="SAM" id="MobiDB-lite"/>
    </source>
</evidence>
<dbReference type="PANTHER" id="PTHR22706">
    <property type="entry name" value="ASSEMBLY FACTOR FOR SPINDLE MICROTUBULES"/>
    <property type="match status" value="1"/>
</dbReference>
<proteinExistence type="predicted"/>
<dbReference type="SUPFAM" id="SSF52540">
    <property type="entry name" value="P-loop containing nucleoside triphosphate hydrolases"/>
    <property type="match status" value="1"/>
</dbReference>
<dbReference type="CDD" id="cd23767">
    <property type="entry name" value="IQCD"/>
    <property type="match status" value="1"/>
</dbReference>
<dbReference type="Gene3D" id="1.20.5.190">
    <property type="match status" value="2"/>
</dbReference>
<dbReference type="GO" id="GO:0000922">
    <property type="term" value="C:spindle pole"/>
    <property type="evidence" value="ECO:0007669"/>
    <property type="project" value="TreeGrafter"/>
</dbReference>
<keyword evidence="7" id="KW-1185">Reference proteome</keyword>
<dbReference type="SMART" id="SM00015">
    <property type="entry name" value="IQ"/>
    <property type="match status" value="3"/>
</dbReference>
<dbReference type="InterPro" id="IPR027417">
    <property type="entry name" value="P-loop_NTPase"/>
</dbReference>
<protein>
    <submittedName>
        <fullName evidence="6">Spermatogenesis-associated protein 17</fullName>
    </submittedName>
</protein>
<dbReference type="GO" id="GO:0007051">
    <property type="term" value="P:spindle organization"/>
    <property type="evidence" value="ECO:0007669"/>
    <property type="project" value="TreeGrafter"/>
</dbReference>
<dbReference type="InterPro" id="IPR000048">
    <property type="entry name" value="IQ_motif_EF-hand-BS"/>
</dbReference>
<keyword evidence="2" id="KW-0963">Cytoplasm</keyword>
<dbReference type="Pfam" id="PF00612">
    <property type="entry name" value="IQ"/>
    <property type="match status" value="3"/>
</dbReference>
<evidence type="ECO:0000256" key="3">
    <source>
        <dbReference type="ARBA" id="ARBA00022737"/>
    </source>
</evidence>
<dbReference type="PROSITE" id="PS50096">
    <property type="entry name" value="IQ"/>
    <property type="match status" value="2"/>
</dbReference>
<evidence type="ECO:0000256" key="4">
    <source>
        <dbReference type="ARBA" id="ARBA00022860"/>
    </source>
</evidence>
<evidence type="ECO:0000256" key="2">
    <source>
        <dbReference type="ARBA" id="ARBA00022490"/>
    </source>
</evidence>
<reference evidence="6 7" key="1">
    <citation type="submission" date="2024-03" db="EMBL/GenBank/DDBJ databases">
        <title>Complete genome sequence of the green alga Chloropicon roscoffensis RCC1871.</title>
        <authorList>
            <person name="Lemieux C."/>
            <person name="Pombert J.-F."/>
            <person name="Otis C."/>
            <person name="Turmel M."/>
        </authorList>
    </citation>
    <scope>NUCLEOTIDE SEQUENCE [LARGE SCALE GENOMIC DNA]</scope>
    <source>
        <strain evidence="6 7">RCC1871</strain>
    </source>
</reference>
<dbReference type="InterPro" id="IPR051185">
    <property type="entry name" value="ASPM"/>
</dbReference>
<dbReference type="EMBL" id="CP151504">
    <property type="protein sequence ID" value="WZN61825.1"/>
    <property type="molecule type" value="Genomic_DNA"/>
</dbReference>
<gene>
    <name evidence="6" type="ORF">HKI87_04g33600</name>
</gene>
<name>A0AAX4P654_9CHLO</name>
<dbReference type="PANTHER" id="PTHR22706:SF1">
    <property type="entry name" value="ASSEMBLY FACTOR FOR SPINDLE MICROTUBULES"/>
    <property type="match status" value="1"/>
</dbReference>
<dbReference type="GO" id="GO:0051295">
    <property type="term" value="P:establishment of meiotic spindle localization"/>
    <property type="evidence" value="ECO:0007669"/>
    <property type="project" value="TreeGrafter"/>
</dbReference>
<organism evidence="6 7">
    <name type="scientific">Chloropicon roscoffensis</name>
    <dbReference type="NCBI Taxonomy" id="1461544"/>
    <lineage>
        <taxon>Eukaryota</taxon>
        <taxon>Viridiplantae</taxon>
        <taxon>Chlorophyta</taxon>
        <taxon>Chloropicophyceae</taxon>
        <taxon>Chloropicales</taxon>
        <taxon>Chloropicaceae</taxon>
        <taxon>Chloropicon</taxon>
    </lineage>
</organism>
<dbReference type="GO" id="GO:0005737">
    <property type="term" value="C:cytoplasm"/>
    <property type="evidence" value="ECO:0007669"/>
    <property type="project" value="UniProtKB-SubCell"/>
</dbReference>
<sequence>MASLAADPRFASFQDEVLKGFFEKSRLAEENRDAENHAATLIQAHYRAYIVRKSLARLHRHAKVIQKHYRSRLAKKLHKKTLQKHVINLRVAYFNHMATTIQKHYRAYVSRKYKHDFYARKEYIREVTKRSEEVVKEMRHSLRRQLEYEERERNNEIQRKFDGVFSKLHHLISTESCPSIFNSPYTALTGGPPTIAGLHVEDYLKLTKRGQLRDAPPLDENSIQGLDKSFEESFAETKERFAGRTPVTYKPFISAGSTSVVTSEPTLRASTPDKSTAQREAQAKANAAKGNISQKPFVTAFKKGQLFEDSLFE</sequence>
<comment type="subcellular location">
    <subcellularLocation>
        <location evidence="1">Cytoplasm</location>
    </subcellularLocation>
</comment>
<evidence type="ECO:0000313" key="6">
    <source>
        <dbReference type="EMBL" id="WZN61825.1"/>
    </source>
</evidence>
<dbReference type="AlphaFoldDB" id="A0AAX4P654"/>
<dbReference type="GO" id="GO:0005516">
    <property type="term" value="F:calmodulin binding"/>
    <property type="evidence" value="ECO:0007669"/>
    <property type="project" value="UniProtKB-KW"/>
</dbReference>
<evidence type="ECO:0000256" key="1">
    <source>
        <dbReference type="ARBA" id="ARBA00004496"/>
    </source>
</evidence>
<keyword evidence="3" id="KW-0677">Repeat</keyword>
<feature type="compositionally biased region" description="Polar residues" evidence="5">
    <location>
        <begin position="261"/>
        <end position="275"/>
    </location>
</feature>
<keyword evidence="4" id="KW-0112">Calmodulin-binding</keyword>
<feature type="compositionally biased region" description="Low complexity" evidence="5">
    <location>
        <begin position="278"/>
        <end position="289"/>
    </location>
</feature>
<dbReference type="GO" id="GO:0000278">
    <property type="term" value="P:mitotic cell cycle"/>
    <property type="evidence" value="ECO:0007669"/>
    <property type="project" value="TreeGrafter"/>
</dbReference>
<dbReference type="Proteomes" id="UP001472866">
    <property type="component" value="Chromosome 04"/>
</dbReference>
<evidence type="ECO:0000313" key="7">
    <source>
        <dbReference type="Proteomes" id="UP001472866"/>
    </source>
</evidence>
<accession>A0AAX4P654</accession>
<feature type="region of interest" description="Disordered" evidence="5">
    <location>
        <begin position="261"/>
        <end position="289"/>
    </location>
</feature>